<keyword evidence="2" id="KW-0449">Lipoprotein</keyword>
<sequence>MKSFATRCLPVVALSLLLAACQTARQTAEVPDAALVSSFQELGDDLSAGKLTEAEVQLKTLQDTAAGDARLEHYQRQLADAWLQRSQDALQQGDLDGATRALSHARSLMPKAPALTTGLDGAIDKARQLNPQSTAVEPGPQS</sequence>
<dbReference type="RefSeq" id="WP_003458121.1">
    <property type="nucleotide sequence ID" value="NZ_AJMR01000232.1"/>
</dbReference>
<keyword evidence="1" id="KW-0732">Signal</keyword>
<feature type="signal peptide" evidence="1">
    <location>
        <begin position="1"/>
        <end position="24"/>
    </location>
</feature>
<evidence type="ECO:0000256" key="1">
    <source>
        <dbReference type="SAM" id="SignalP"/>
    </source>
</evidence>
<accession>A0AAD1BV80</accession>
<dbReference type="KEGG" id="pfuw:KF707C_620"/>
<feature type="chain" id="PRO_5041966725" evidence="1">
    <location>
        <begin position="25"/>
        <end position="142"/>
    </location>
</feature>
<reference evidence="3" key="1">
    <citation type="submission" date="2015-05" db="EMBL/GenBank/DDBJ databases">
        <title>Draft genome sequencing of a biphenyl-degrading bacterium, Pseudomonas balearica KF707 (=NBRC110670).</title>
        <authorList>
            <person name="Kimura N."/>
            <person name="Hirose J."/>
            <person name="Watanabe T."/>
            <person name="Suenaga H."/>
            <person name="Fujihara H."/>
            <person name="Noguchi M."/>
            <person name="Hashimoto M."/>
            <person name="Shimodaira J."/>
            <person name="Tsuchikane K."/>
            <person name="Hosoyama A."/>
            <person name="Yamazoe A."/>
            <person name="Fujita N."/>
            <person name="Furukawa K."/>
        </authorList>
    </citation>
    <scope>NUCLEOTIDE SEQUENCE [LARGE SCALE GENOMIC DNA]</scope>
    <source>
        <strain evidence="3">DSM 10086 / NBRC 110670 / KF707</strain>
    </source>
</reference>
<gene>
    <name evidence="2" type="ORF">KF707C_620</name>
</gene>
<dbReference type="Proteomes" id="UP000218554">
    <property type="component" value="Chromosome"/>
</dbReference>
<proteinExistence type="predicted"/>
<organism evidence="2 3">
    <name type="scientific">Metapseudomonas furukawaii</name>
    <name type="common">Pseudomonas furukawaii</name>
    <dbReference type="NCBI Taxonomy" id="1149133"/>
    <lineage>
        <taxon>Bacteria</taxon>
        <taxon>Pseudomonadati</taxon>
        <taxon>Pseudomonadota</taxon>
        <taxon>Gammaproteobacteria</taxon>
        <taxon>Pseudomonadales</taxon>
        <taxon>Pseudomonadaceae</taxon>
        <taxon>Metapseudomonas</taxon>
    </lineage>
</organism>
<evidence type="ECO:0000313" key="3">
    <source>
        <dbReference type="Proteomes" id="UP000218554"/>
    </source>
</evidence>
<protein>
    <submittedName>
        <fullName evidence="2">Lipoprotein, putative</fullName>
    </submittedName>
</protein>
<name>A0AAD1BV80_METFU</name>
<dbReference type="EMBL" id="AP014862">
    <property type="protein sequence ID" value="BAU71750.1"/>
    <property type="molecule type" value="Genomic_DNA"/>
</dbReference>
<evidence type="ECO:0000313" key="2">
    <source>
        <dbReference type="EMBL" id="BAU71750.1"/>
    </source>
</evidence>
<dbReference type="PROSITE" id="PS51257">
    <property type="entry name" value="PROKAR_LIPOPROTEIN"/>
    <property type="match status" value="1"/>
</dbReference>
<keyword evidence="3" id="KW-1185">Reference proteome</keyword>
<dbReference type="AlphaFoldDB" id="A0AAD1BV80"/>
<reference evidence="2 3" key="2">
    <citation type="journal article" date="2017" name="Int. J. Syst. Evol. Microbiol.">
        <title>Pseudomonas furukawaii sp. nov., a polychlorinated biphenyl-degrading bacterium isolated from biphenyl-contaminated soil in Japan.</title>
        <authorList>
            <person name="Kimura N."/>
            <person name="Watanabe T."/>
            <person name="Suenaga H."/>
            <person name="Fujihara H."/>
            <person name="Futagami T."/>
            <person name="Goto M."/>
            <person name="Hanada S."/>
            <person name="Hirose J."/>
        </authorList>
    </citation>
    <scope>NUCLEOTIDE SEQUENCE [LARGE SCALE GENOMIC DNA]</scope>
    <source>
        <strain evidence="3">DSM 10086 / NBRC 110670 / KF707</strain>
    </source>
</reference>